<feature type="domain" description="CCHC-type" evidence="14">
    <location>
        <begin position="483"/>
        <end position="498"/>
    </location>
</feature>
<dbReference type="CDD" id="cd02395">
    <property type="entry name" value="KH-I_BBP"/>
    <property type="match status" value="1"/>
</dbReference>
<comment type="similarity">
    <text evidence="2">Belongs to the BBP/SF1 family.</text>
</comment>
<dbReference type="InterPro" id="IPR036875">
    <property type="entry name" value="Znf_CCHC_sf"/>
</dbReference>
<evidence type="ECO:0000256" key="11">
    <source>
        <dbReference type="PROSITE-ProRule" id="PRU00176"/>
    </source>
</evidence>
<evidence type="ECO:0008006" key="17">
    <source>
        <dbReference type="Google" id="ProtNLM"/>
    </source>
</evidence>
<proteinExistence type="inferred from homology"/>
<dbReference type="GO" id="GO:0006397">
    <property type="term" value="P:mRNA processing"/>
    <property type="evidence" value="ECO:0007669"/>
    <property type="project" value="UniProtKB-KW"/>
</dbReference>
<feature type="region of interest" description="Disordered" evidence="12">
    <location>
        <begin position="772"/>
        <end position="825"/>
    </location>
</feature>
<dbReference type="SUPFAM" id="SSF54791">
    <property type="entry name" value="Eukaryotic type KH-domain (KH-domain type I)"/>
    <property type="match status" value="1"/>
</dbReference>
<dbReference type="SUPFAM" id="SSF54928">
    <property type="entry name" value="RNA-binding domain, RBD"/>
    <property type="match status" value="2"/>
</dbReference>
<evidence type="ECO:0000256" key="4">
    <source>
        <dbReference type="ARBA" id="ARBA00022723"/>
    </source>
</evidence>
<keyword evidence="3" id="KW-0507">mRNA processing</keyword>
<keyword evidence="5 10" id="KW-0863">Zinc-finger</keyword>
<dbReference type="SMART" id="SM00360">
    <property type="entry name" value="RRM"/>
    <property type="match status" value="2"/>
</dbReference>
<feature type="domain" description="RRM" evidence="13">
    <location>
        <begin position="592"/>
        <end position="670"/>
    </location>
</feature>
<feature type="compositionally biased region" description="Pro residues" evidence="12">
    <location>
        <begin position="777"/>
        <end position="790"/>
    </location>
</feature>
<evidence type="ECO:0000256" key="3">
    <source>
        <dbReference type="ARBA" id="ARBA00022664"/>
    </source>
</evidence>
<organism evidence="15 16">
    <name type="scientific">Elliptochloris bilobata</name>
    <dbReference type="NCBI Taxonomy" id="381761"/>
    <lineage>
        <taxon>Eukaryota</taxon>
        <taxon>Viridiplantae</taxon>
        <taxon>Chlorophyta</taxon>
        <taxon>core chlorophytes</taxon>
        <taxon>Trebouxiophyceae</taxon>
        <taxon>Trebouxiophyceae incertae sedis</taxon>
        <taxon>Elliptochloris clade</taxon>
        <taxon>Elliptochloris</taxon>
    </lineage>
</organism>
<feature type="region of interest" description="Disordered" evidence="12">
    <location>
        <begin position="669"/>
        <end position="692"/>
    </location>
</feature>
<dbReference type="GO" id="GO:0003729">
    <property type="term" value="F:mRNA binding"/>
    <property type="evidence" value="ECO:0007669"/>
    <property type="project" value="TreeGrafter"/>
</dbReference>
<keyword evidence="4" id="KW-0479">Metal-binding</keyword>
<keyword evidence="7 11" id="KW-0694">RNA-binding</keyword>
<dbReference type="InterPro" id="IPR001878">
    <property type="entry name" value="Znf_CCHC"/>
</dbReference>
<dbReference type="PROSITE" id="PS50102">
    <property type="entry name" value="RRM"/>
    <property type="match status" value="2"/>
</dbReference>
<dbReference type="InterPro" id="IPR036612">
    <property type="entry name" value="KH_dom_type_1_sf"/>
</dbReference>
<dbReference type="Gene3D" id="3.30.1370.10">
    <property type="entry name" value="K Homology domain, type 1"/>
    <property type="match status" value="1"/>
</dbReference>
<evidence type="ECO:0000259" key="14">
    <source>
        <dbReference type="PROSITE" id="PS50158"/>
    </source>
</evidence>
<dbReference type="PANTHER" id="PTHR11208:SF45">
    <property type="entry name" value="SPLICING FACTOR 1"/>
    <property type="match status" value="1"/>
</dbReference>
<dbReference type="Gene3D" id="6.10.140.1790">
    <property type="match status" value="1"/>
</dbReference>
<feature type="compositionally biased region" description="Pro residues" evidence="12">
    <location>
        <begin position="799"/>
        <end position="825"/>
    </location>
</feature>
<dbReference type="Pfam" id="PF00076">
    <property type="entry name" value="RRM_1"/>
    <property type="match status" value="2"/>
</dbReference>
<evidence type="ECO:0000256" key="7">
    <source>
        <dbReference type="ARBA" id="ARBA00022884"/>
    </source>
</evidence>
<feature type="compositionally biased region" description="Pro residues" evidence="12">
    <location>
        <begin position="944"/>
        <end position="955"/>
    </location>
</feature>
<evidence type="ECO:0000256" key="8">
    <source>
        <dbReference type="ARBA" id="ARBA00023187"/>
    </source>
</evidence>
<dbReference type="InterPro" id="IPR047086">
    <property type="entry name" value="SF1-HH_sf"/>
</dbReference>
<dbReference type="InterPro" id="IPR055256">
    <property type="entry name" value="KH_1_KHDC4/BBP-like"/>
</dbReference>
<feature type="compositionally biased region" description="Gly residues" evidence="12">
    <location>
        <begin position="546"/>
        <end position="576"/>
    </location>
</feature>
<dbReference type="Pfam" id="PF20670">
    <property type="entry name" value="DUF6816"/>
    <property type="match status" value="1"/>
</dbReference>
<dbReference type="AlphaFoldDB" id="A0AAW1R0D7"/>
<evidence type="ECO:0000256" key="10">
    <source>
        <dbReference type="PROSITE-ProRule" id="PRU00047"/>
    </source>
</evidence>
<gene>
    <name evidence="15" type="ORF">WJX81_002054</name>
</gene>
<keyword evidence="6" id="KW-0862">Zinc</keyword>
<dbReference type="EMBL" id="JALJOU010000059">
    <property type="protein sequence ID" value="KAK9827298.1"/>
    <property type="molecule type" value="Genomic_DNA"/>
</dbReference>
<dbReference type="GO" id="GO:0008270">
    <property type="term" value="F:zinc ion binding"/>
    <property type="evidence" value="ECO:0007669"/>
    <property type="project" value="UniProtKB-KW"/>
</dbReference>
<dbReference type="GO" id="GO:0008380">
    <property type="term" value="P:RNA splicing"/>
    <property type="evidence" value="ECO:0007669"/>
    <property type="project" value="UniProtKB-KW"/>
</dbReference>
<dbReference type="InterPro" id="IPR004087">
    <property type="entry name" value="KH_dom"/>
</dbReference>
<dbReference type="SUPFAM" id="SSF57756">
    <property type="entry name" value="Retrovirus zinc finger-like domains"/>
    <property type="match status" value="1"/>
</dbReference>
<dbReference type="InterPro" id="IPR032570">
    <property type="entry name" value="SF1-HH"/>
</dbReference>
<comment type="caution">
    <text evidence="15">The sequence shown here is derived from an EMBL/GenBank/DDBJ whole genome shotgun (WGS) entry which is preliminary data.</text>
</comment>
<feature type="domain" description="RRM" evidence="13">
    <location>
        <begin position="695"/>
        <end position="773"/>
    </location>
</feature>
<dbReference type="Proteomes" id="UP001445335">
    <property type="component" value="Unassembled WGS sequence"/>
</dbReference>
<feature type="compositionally biased region" description="Basic and acidic residues" evidence="12">
    <location>
        <begin position="578"/>
        <end position="590"/>
    </location>
</feature>
<dbReference type="InterPro" id="IPR049213">
    <property type="entry name" value="DUF6816"/>
</dbReference>
<dbReference type="PROSITE" id="PS50158">
    <property type="entry name" value="ZF_CCHC"/>
    <property type="match status" value="1"/>
</dbReference>
<keyword evidence="9" id="KW-0539">Nucleus</keyword>
<dbReference type="Gene3D" id="3.30.70.330">
    <property type="match status" value="2"/>
</dbReference>
<keyword evidence="16" id="KW-1185">Reference proteome</keyword>
<dbReference type="PROSITE" id="PS50084">
    <property type="entry name" value="KH_TYPE_1"/>
    <property type="match status" value="1"/>
</dbReference>
<dbReference type="GO" id="GO:0005634">
    <property type="term" value="C:nucleus"/>
    <property type="evidence" value="ECO:0007669"/>
    <property type="project" value="UniProtKB-SubCell"/>
</dbReference>
<comment type="subcellular location">
    <subcellularLocation>
        <location evidence="1">Nucleus</location>
    </subcellularLocation>
</comment>
<evidence type="ECO:0000256" key="9">
    <source>
        <dbReference type="ARBA" id="ARBA00023242"/>
    </source>
</evidence>
<evidence type="ECO:0000256" key="6">
    <source>
        <dbReference type="ARBA" id="ARBA00022833"/>
    </source>
</evidence>
<dbReference type="GO" id="GO:0048024">
    <property type="term" value="P:regulation of mRNA splicing, via spliceosome"/>
    <property type="evidence" value="ECO:0007669"/>
    <property type="project" value="TreeGrafter"/>
</dbReference>
<dbReference type="InterPro" id="IPR045071">
    <property type="entry name" value="BBP-like"/>
</dbReference>
<feature type="compositionally biased region" description="Low complexity" evidence="12">
    <location>
        <begin position="904"/>
        <end position="928"/>
    </location>
</feature>
<keyword evidence="8" id="KW-0508">mRNA splicing</keyword>
<name>A0AAW1R0D7_9CHLO</name>
<dbReference type="InterPro" id="IPR000504">
    <property type="entry name" value="RRM_dom"/>
</dbReference>
<dbReference type="FunFam" id="3.30.1370.10:FF:000047">
    <property type="entry name" value="splicing factor-like protein 1"/>
    <property type="match status" value="1"/>
</dbReference>
<accession>A0AAW1R0D7</accession>
<dbReference type="InterPro" id="IPR035979">
    <property type="entry name" value="RBD_domain_sf"/>
</dbReference>
<dbReference type="Pfam" id="PF16275">
    <property type="entry name" value="SF1-HH"/>
    <property type="match status" value="1"/>
</dbReference>
<evidence type="ECO:0000256" key="2">
    <source>
        <dbReference type="ARBA" id="ARBA00010382"/>
    </source>
</evidence>
<reference evidence="15 16" key="1">
    <citation type="journal article" date="2024" name="Nat. Commun.">
        <title>Phylogenomics reveals the evolutionary origins of lichenization in chlorophyte algae.</title>
        <authorList>
            <person name="Puginier C."/>
            <person name="Libourel C."/>
            <person name="Otte J."/>
            <person name="Skaloud P."/>
            <person name="Haon M."/>
            <person name="Grisel S."/>
            <person name="Petersen M."/>
            <person name="Berrin J.G."/>
            <person name="Delaux P.M."/>
            <person name="Dal Grande F."/>
            <person name="Keller J."/>
        </authorList>
    </citation>
    <scope>NUCLEOTIDE SEQUENCE [LARGE SCALE GENOMIC DNA]</scope>
    <source>
        <strain evidence="15 16">SAG 245.80</strain>
    </source>
</reference>
<dbReference type="PANTHER" id="PTHR11208">
    <property type="entry name" value="RNA-BINDING PROTEIN RELATED"/>
    <property type="match status" value="1"/>
</dbReference>
<evidence type="ECO:0000256" key="5">
    <source>
        <dbReference type="ARBA" id="ARBA00022771"/>
    </source>
</evidence>
<feature type="region of interest" description="Disordered" evidence="12">
    <location>
        <begin position="300"/>
        <end position="320"/>
    </location>
</feature>
<sequence>MHQICTTAGGEAASRLPAAFDRAWEQMGGGPPDLVFPEEWLGVWAVQSTLTNVQLPLGPDFVPDPKVVQRAREEDLNRTIAYEAAFIRNRAGRVVTDRQFNTAHLLAHYMGDGALSGDAIAWNPNDPNILSIRLPGGLGIRTRVTRRSQAQPGDPGRLDTSEFIEQVYDVAGRPEPRVKASQCFTKYRWRPETAAGADGAAIVATQVVSDFLTPYDGEMLMMRAQNNPITVYTYRIRWEDPVENAETALANVLPKEIVLPGGIKVSLPSALIHGSASNDPRVKELQEELNTVNRKILDNELEIPPEGQRSPSPEPMYDRNGIRLNTREVRMKERLMERRSYLIEELIKADPTYRPPGDYRPAKKNRKIFIPQKDYPGYNFIGLIIGPRGNTQKRMQKETNTKIAIRGKGSVKEGAARDPKYDYGEDEELHVLITGDTKDDVDAAAQMIHDLLVPTDEARNEHKRLQLRELAALNGTLKDDQHCYLCGQNGHRQFECPNRTDDIYKLPTQMQEKVDNLYQRDVARMAGDAAPAGRLDDEYKSFLAELGGGPGGGGARPSGFSGPPGGGGGYSGGYQGDRGPRQRPGDELPDDCKLYVGNLSPGVTDAVLKQLMDPFGNVLHAVVLLDMSTGQSRGFGFVHMDCSKAAADAATGMHGKIMDGRALVVRLRSEGPRQGGGGGGGERPRGFAPGENDESKVYVAHLSHGVNEEQLTRVFSDFGEVVHVRIIVDRDTGQPKGYAFVTMASPAQAQAAIRGLDNYKLGDKTLVVKQAGMKPGAAPPGGPRGPPGMRPPFGVGPPGGAPPFGGPPRGPPGYPGAPPPYGAPPPGYGPPPAGYGPPPPYGAPPPGYGPPPPYAGAPPPGYGPPPAGYGAPTPGYTPPPGFSAPPGYAGYPPPGSYGAPPPAYGGAAPGYGAAQPPYSAPADAAANGGAAGAPPLPAGGEAAPPLPVGDAPPLPQEEAVHSEYERFMAEMQQ</sequence>
<evidence type="ECO:0000256" key="12">
    <source>
        <dbReference type="SAM" id="MobiDB-lite"/>
    </source>
</evidence>
<evidence type="ECO:0000313" key="16">
    <source>
        <dbReference type="Proteomes" id="UP001445335"/>
    </source>
</evidence>
<dbReference type="Pfam" id="PF22675">
    <property type="entry name" value="KH-I_KHDC4-BBP"/>
    <property type="match status" value="1"/>
</dbReference>
<dbReference type="InterPro" id="IPR012677">
    <property type="entry name" value="Nucleotide-bd_a/b_plait_sf"/>
</dbReference>
<dbReference type="SMART" id="SM00343">
    <property type="entry name" value="ZnF_C2HC"/>
    <property type="match status" value="1"/>
</dbReference>
<feature type="compositionally biased region" description="Basic and acidic residues" evidence="12">
    <location>
        <begin position="958"/>
        <end position="973"/>
    </location>
</feature>
<evidence type="ECO:0000313" key="15">
    <source>
        <dbReference type="EMBL" id="KAK9827298.1"/>
    </source>
</evidence>
<evidence type="ECO:0000256" key="1">
    <source>
        <dbReference type="ARBA" id="ARBA00004123"/>
    </source>
</evidence>
<feature type="region of interest" description="Disordered" evidence="12">
    <location>
        <begin position="895"/>
        <end position="973"/>
    </location>
</feature>
<protein>
    <recommendedName>
        <fullName evidence="17">Branchpoint-bridging protein</fullName>
    </recommendedName>
</protein>
<dbReference type="SMART" id="SM00322">
    <property type="entry name" value="KH"/>
    <property type="match status" value="1"/>
</dbReference>
<evidence type="ECO:0000259" key="13">
    <source>
        <dbReference type="PROSITE" id="PS50102"/>
    </source>
</evidence>
<feature type="region of interest" description="Disordered" evidence="12">
    <location>
        <begin position="546"/>
        <end position="590"/>
    </location>
</feature>